<name>A0A1I6SXM4_9BACL</name>
<keyword evidence="5" id="KW-0378">Hydrolase</keyword>
<evidence type="ECO:0000313" key="9">
    <source>
        <dbReference type="EMBL" id="SFS81643.1"/>
    </source>
</evidence>
<evidence type="ECO:0000256" key="5">
    <source>
        <dbReference type="ARBA" id="ARBA00022801"/>
    </source>
</evidence>
<dbReference type="GO" id="GO:0006508">
    <property type="term" value="P:proteolysis"/>
    <property type="evidence" value="ECO:0007669"/>
    <property type="project" value="UniProtKB-KW"/>
</dbReference>
<dbReference type="Gene3D" id="2.40.30.40">
    <property type="entry name" value="Peptidase M42, domain 2"/>
    <property type="match status" value="1"/>
</dbReference>
<evidence type="ECO:0000256" key="7">
    <source>
        <dbReference type="PIRSR" id="PIRSR001123-1"/>
    </source>
</evidence>
<evidence type="ECO:0000256" key="1">
    <source>
        <dbReference type="ARBA" id="ARBA00006272"/>
    </source>
</evidence>
<dbReference type="PANTHER" id="PTHR32481">
    <property type="entry name" value="AMINOPEPTIDASE"/>
    <property type="match status" value="1"/>
</dbReference>
<dbReference type="SUPFAM" id="SSF101821">
    <property type="entry name" value="Aminopeptidase/glucanase lid domain"/>
    <property type="match status" value="1"/>
</dbReference>
<feature type="binding site" evidence="8">
    <location>
        <position position="209"/>
    </location>
    <ligand>
        <name>Zn(2+)</name>
        <dbReference type="ChEBI" id="CHEBI:29105"/>
        <label>2</label>
    </ligand>
</feature>
<accession>A0A1I6SXM4</accession>
<dbReference type="SUPFAM" id="SSF53187">
    <property type="entry name" value="Zn-dependent exopeptidases"/>
    <property type="match status" value="1"/>
</dbReference>
<dbReference type="Pfam" id="PF05343">
    <property type="entry name" value="Peptidase_M42"/>
    <property type="match status" value="1"/>
</dbReference>
<organism evidence="9 10">
    <name type="scientific">Marininema halotolerans</name>
    <dbReference type="NCBI Taxonomy" id="1155944"/>
    <lineage>
        <taxon>Bacteria</taxon>
        <taxon>Bacillati</taxon>
        <taxon>Bacillota</taxon>
        <taxon>Bacilli</taxon>
        <taxon>Bacillales</taxon>
        <taxon>Thermoactinomycetaceae</taxon>
        <taxon>Marininema</taxon>
    </lineage>
</organism>
<dbReference type="EMBL" id="FPAA01000008">
    <property type="protein sequence ID" value="SFS81643.1"/>
    <property type="molecule type" value="Genomic_DNA"/>
</dbReference>
<reference evidence="10" key="1">
    <citation type="submission" date="2016-10" db="EMBL/GenBank/DDBJ databases">
        <authorList>
            <person name="Varghese N."/>
            <person name="Submissions S."/>
        </authorList>
    </citation>
    <scope>NUCLEOTIDE SEQUENCE [LARGE SCALE GENOMIC DNA]</scope>
    <source>
        <strain evidence="10">DSM 45789</strain>
    </source>
</reference>
<feature type="binding site" evidence="8">
    <location>
        <position position="317"/>
    </location>
    <ligand>
        <name>Zn(2+)</name>
        <dbReference type="ChEBI" id="CHEBI:29105"/>
        <label>2</label>
    </ligand>
</feature>
<dbReference type="Proteomes" id="UP000198660">
    <property type="component" value="Unassembled WGS sequence"/>
</dbReference>
<sequence length="355" mass="38889">MELLKELTEANAVSGNEGNVRHIMRRELESSGCKNMITDGMGSIFGEKVGVGDGPRIMLAGHMDEVGFMVTEIHKSGYLYFTPLGGWWDQVLLSQRVTIMSTNRNFTGVIGSKPPHLLKPEERNRVYPMREMYIDVGAKDAEQVKKWGIKVGDPVLPICPFEVMPDHDTILAKALDDRLGCYIVLEVLKMLKNEDHPNTLLGGATVQEEVGLRGANTAPRAVEPDIAFAVDVGIAQDGPTSDGTKPKLGGGALITFLDATMIPNVGLRDLVIETAEEHQIPYQVDTMMGGGTDAGQFHLFHRGIPSLVVGVPARYIHSHVSMVSKKDTEAAIKLLAETIKKLDRDRVKSFTAFKE</sequence>
<keyword evidence="10" id="KW-1185">Reference proteome</keyword>
<feature type="binding site" evidence="8">
    <location>
        <position position="231"/>
    </location>
    <ligand>
        <name>Zn(2+)</name>
        <dbReference type="ChEBI" id="CHEBI:29105"/>
        <label>1</label>
    </ligand>
</feature>
<dbReference type="InterPro" id="IPR008007">
    <property type="entry name" value="Peptidase_M42"/>
</dbReference>
<dbReference type="OrthoDB" id="9772053at2"/>
<dbReference type="PIRSF" id="PIRSF001123">
    <property type="entry name" value="PepA_GA"/>
    <property type="match status" value="1"/>
</dbReference>
<protein>
    <submittedName>
        <fullName evidence="9">Endoglucanase</fullName>
    </submittedName>
</protein>
<evidence type="ECO:0000256" key="4">
    <source>
        <dbReference type="ARBA" id="ARBA00022723"/>
    </source>
</evidence>
<feature type="binding site" evidence="8">
    <location>
        <position position="176"/>
    </location>
    <ligand>
        <name>Zn(2+)</name>
        <dbReference type="ChEBI" id="CHEBI:29105"/>
        <label>1</label>
    </ligand>
</feature>
<dbReference type="GO" id="GO:0046872">
    <property type="term" value="F:metal ion binding"/>
    <property type="evidence" value="ECO:0007669"/>
    <property type="project" value="UniProtKB-UniRule"/>
</dbReference>
<dbReference type="GO" id="GO:0004177">
    <property type="term" value="F:aminopeptidase activity"/>
    <property type="evidence" value="ECO:0007669"/>
    <property type="project" value="UniProtKB-UniRule"/>
</dbReference>
<comment type="similarity">
    <text evidence="1 6">Belongs to the peptidase M42 family.</text>
</comment>
<gene>
    <name evidence="9" type="ORF">SAMN05444972_108108</name>
</gene>
<evidence type="ECO:0000256" key="6">
    <source>
        <dbReference type="PIRNR" id="PIRNR001123"/>
    </source>
</evidence>
<comment type="cofactor">
    <cofactor evidence="8">
        <name>a divalent metal cation</name>
        <dbReference type="ChEBI" id="CHEBI:60240"/>
    </cofactor>
    <text evidence="8">Binds 2 divalent metal cations per subunit.</text>
</comment>
<dbReference type="InterPro" id="IPR051464">
    <property type="entry name" value="Peptidase_M42_aminopept"/>
</dbReference>
<dbReference type="CDD" id="cd05656">
    <property type="entry name" value="M42_Frv"/>
    <property type="match status" value="1"/>
</dbReference>
<keyword evidence="4 8" id="KW-0479">Metal-binding</keyword>
<evidence type="ECO:0000256" key="2">
    <source>
        <dbReference type="ARBA" id="ARBA00022438"/>
    </source>
</evidence>
<evidence type="ECO:0000256" key="8">
    <source>
        <dbReference type="PIRSR" id="PIRSR001123-2"/>
    </source>
</evidence>
<dbReference type="Gene3D" id="3.40.630.10">
    <property type="entry name" value="Zn peptidases"/>
    <property type="match status" value="1"/>
</dbReference>
<dbReference type="InterPro" id="IPR023367">
    <property type="entry name" value="Peptidase_M42_dom2"/>
</dbReference>
<dbReference type="RefSeq" id="WP_091837597.1">
    <property type="nucleotide sequence ID" value="NZ_FPAA01000008.1"/>
</dbReference>
<keyword evidence="2" id="KW-0031">Aminopeptidase</keyword>
<dbReference type="AlphaFoldDB" id="A0A1I6SXM4"/>
<evidence type="ECO:0000256" key="3">
    <source>
        <dbReference type="ARBA" id="ARBA00022670"/>
    </source>
</evidence>
<dbReference type="PANTHER" id="PTHR32481:SF0">
    <property type="entry name" value="AMINOPEPTIDASE YPDE-RELATED"/>
    <property type="match status" value="1"/>
</dbReference>
<feature type="binding site" evidence="8">
    <location>
        <position position="62"/>
    </location>
    <ligand>
        <name>Zn(2+)</name>
        <dbReference type="ChEBI" id="CHEBI:29105"/>
        <label>1</label>
    </ligand>
</feature>
<proteinExistence type="inferred from homology"/>
<keyword evidence="3" id="KW-0645">Protease</keyword>
<feature type="active site" description="Proton acceptor" evidence="7">
    <location>
        <position position="208"/>
    </location>
</feature>
<evidence type="ECO:0000313" key="10">
    <source>
        <dbReference type="Proteomes" id="UP000198660"/>
    </source>
</evidence>
<feature type="binding site" evidence="8">
    <location>
        <position position="176"/>
    </location>
    <ligand>
        <name>Zn(2+)</name>
        <dbReference type="ChEBI" id="CHEBI:29105"/>
        <label>2</label>
    </ligand>
</feature>